<dbReference type="PIRSF" id="PIRSF037495">
    <property type="entry name" value="Opine_OX_OoxA/HcnB"/>
    <property type="match status" value="1"/>
</dbReference>
<dbReference type="Pfam" id="PF07992">
    <property type="entry name" value="Pyr_redox_2"/>
    <property type="match status" value="1"/>
</dbReference>
<dbReference type="InterPro" id="IPR051691">
    <property type="entry name" value="Metab_Enz_Cyan_OpOx_G3PDH"/>
</dbReference>
<dbReference type="EMBL" id="WOSY01000001">
    <property type="protein sequence ID" value="NHN87105.1"/>
    <property type="molecule type" value="Genomic_DNA"/>
</dbReference>
<evidence type="ECO:0000259" key="2">
    <source>
        <dbReference type="Pfam" id="PF04324"/>
    </source>
</evidence>
<protein>
    <submittedName>
        <fullName evidence="4">FAD-binding protein</fullName>
    </submittedName>
</protein>
<dbReference type="Gene3D" id="3.50.50.60">
    <property type="entry name" value="FAD/NAD(P)-binding domain"/>
    <property type="match status" value="3"/>
</dbReference>
<accession>A0ABX0JVV2</accession>
<dbReference type="PRINTS" id="PR00368">
    <property type="entry name" value="FADPNR"/>
</dbReference>
<sequence>MDAPVIVIIGAGPAGTRAAQTVACAGLRPIVLDENQRQGGQIYRRQPENFTRPATKLYGASAASATALHNDFEALRPSIDYRPETQAWGVSDDLLLTECRGHADALRFDGLIIASGATDRIMPCPGWTLPGVFSLGGSQIALKAQACTIGQAPVFMGTGPLLYLVAWQYLQAGVKPRAVLDTSSLTTRLRGLGGLRRRPAVLVQGLRYMADLARAGVRLRSGIRPVRIEARQDGETPCAGAVVWQDGRGRTHRTDCDAVGMGYGLRSETQLADLLKCDFAFDALSRQWLPVTDRDGATSRAGVYLAGDGAGIRGADAAESAGALAALRCLQDMGRPVLESEMTRLRAALEPMNAFRHGLETGFPWPWRHAAALPDETVVCRCENVTAGDIRRAAGPLDSPEINRAKAFVRVGMGRCQGRMCGLAGAEILAAARGIAIEEAGRIRGAAPIKPLPAKIRGVVT</sequence>
<feature type="domain" description="FAD/NAD(P)-binding" evidence="3">
    <location>
        <begin position="6"/>
        <end position="322"/>
    </location>
</feature>
<dbReference type="SUPFAM" id="SSF51905">
    <property type="entry name" value="FAD/NAD(P)-binding domain"/>
    <property type="match status" value="1"/>
</dbReference>
<dbReference type="Proteomes" id="UP000631653">
    <property type="component" value="Unassembled WGS sequence"/>
</dbReference>
<dbReference type="PANTHER" id="PTHR42949:SF3">
    <property type="entry name" value="ANAEROBIC GLYCEROL-3-PHOSPHATE DEHYDROGENASE SUBUNIT B"/>
    <property type="match status" value="1"/>
</dbReference>
<dbReference type="InterPro" id="IPR007419">
    <property type="entry name" value="BFD-like_2Fe2S-bd_dom"/>
</dbReference>
<dbReference type="PANTHER" id="PTHR42949">
    <property type="entry name" value="ANAEROBIC GLYCEROL-3-PHOSPHATE DEHYDROGENASE SUBUNIT B"/>
    <property type="match status" value="1"/>
</dbReference>
<evidence type="ECO:0000313" key="5">
    <source>
        <dbReference type="Proteomes" id="UP000631653"/>
    </source>
</evidence>
<evidence type="ECO:0000256" key="1">
    <source>
        <dbReference type="ARBA" id="ARBA00023002"/>
    </source>
</evidence>
<dbReference type="PRINTS" id="PR00469">
    <property type="entry name" value="PNDRDTASEII"/>
</dbReference>
<dbReference type="InterPro" id="IPR023753">
    <property type="entry name" value="FAD/NAD-binding_dom"/>
</dbReference>
<evidence type="ECO:0000259" key="3">
    <source>
        <dbReference type="Pfam" id="PF07992"/>
    </source>
</evidence>
<proteinExistence type="predicted"/>
<keyword evidence="5" id="KW-1185">Reference proteome</keyword>
<dbReference type="InterPro" id="IPR017224">
    <property type="entry name" value="Opine_Oxase_asu/HCN_bsu"/>
</dbReference>
<comment type="caution">
    <text evidence="4">The sequence shown here is derived from an EMBL/GenBank/DDBJ whole genome shotgun (WGS) entry which is preliminary data.</text>
</comment>
<gene>
    <name evidence="4" type="ORF">GOB81_00430</name>
</gene>
<dbReference type="Pfam" id="PF04324">
    <property type="entry name" value="Fer2_BFD"/>
    <property type="match status" value="1"/>
</dbReference>
<organism evidence="4 5">
    <name type="scientific">Acetobacter conturbans</name>
    <dbReference type="NCBI Taxonomy" id="1737472"/>
    <lineage>
        <taxon>Bacteria</taxon>
        <taxon>Pseudomonadati</taxon>
        <taxon>Pseudomonadota</taxon>
        <taxon>Alphaproteobacteria</taxon>
        <taxon>Acetobacterales</taxon>
        <taxon>Acetobacteraceae</taxon>
        <taxon>Acetobacter</taxon>
    </lineage>
</organism>
<reference evidence="4 5" key="1">
    <citation type="journal article" date="2020" name="Int. J. Syst. Evol. Microbiol.">
        <title>Novel acetic acid bacteria from cider fermentations: Acetobacter conturbans sp. nov. and Acetobacter fallax sp. nov.</title>
        <authorList>
            <person name="Sombolestani A.S."/>
            <person name="Cleenwerck I."/>
            <person name="Cnockaert M."/>
            <person name="Borremans W."/>
            <person name="Wieme A.D."/>
            <person name="De Vuyst L."/>
            <person name="Vandamme P."/>
        </authorList>
    </citation>
    <scope>NUCLEOTIDE SEQUENCE [LARGE SCALE GENOMIC DNA]</scope>
    <source>
        <strain evidence="4 5">LMG 1627</strain>
    </source>
</reference>
<feature type="domain" description="BFD-like [2Fe-2S]-binding" evidence="2">
    <location>
        <begin position="378"/>
        <end position="430"/>
    </location>
</feature>
<dbReference type="InterPro" id="IPR036188">
    <property type="entry name" value="FAD/NAD-bd_sf"/>
</dbReference>
<evidence type="ECO:0000313" key="4">
    <source>
        <dbReference type="EMBL" id="NHN87105.1"/>
    </source>
</evidence>
<dbReference type="CDD" id="cd19946">
    <property type="entry name" value="GlpA-like_Fer2_BFD-like"/>
    <property type="match status" value="1"/>
</dbReference>
<dbReference type="Gene3D" id="1.10.10.1100">
    <property type="entry name" value="BFD-like [2Fe-2S]-binding domain"/>
    <property type="match status" value="1"/>
</dbReference>
<keyword evidence="1" id="KW-0560">Oxidoreductase</keyword>
<dbReference type="RefSeq" id="WP_173568407.1">
    <property type="nucleotide sequence ID" value="NZ_WOSY01000001.1"/>
</dbReference>
<dbReference type="InterPro" id="IPR041854">
    <property type="entry name" value="BFD-like_2Fe2S-bd_dom_sf"/>
</dbReference>
<name>A0ABX0JVV2_9PROT</name>